<protein>
    <submittedName>
        <fullName evidence="1">Uncharacterized protein</fullName>
    </submittedName>
</protein>
<organism evidence="1">
    <name type="scientific">Rhipicephalus zambeziensis</name>
    <dbReference type="NCBI Taxonomy" id="60191"/>
    <lineage>
        <taxon>Eukaryota</taxon>
        <taxon>Metazoa</taxon>
        <taxon>Ecdysozoa</taxon>
        <taxon>Arthropoda</taxon>
        <taxon>Chelicerata</taxon>
        <taxon>Arachnida</taxon>
        <taxon>Acari</taxon>
        <taxon>Parasitiformes</taxon>
        <taxon>Ixodida</taxon>
        <taxon>Ixodoidea</taxon>
        <taxon>Ixodidae</taxon>
        <taxon>Rhipicephalinae</taxon>
        <taxon>Rhipicephalus</taxon>
        <taxon>Rhipicephalus</taxon>
    </lineage>
</organism>
<accession>A0A224YAT3</accession>
<dbReference type="EMBL" id="GFPF01003640">
    <property type="protein sequence ID" value="MAA14786.1"/>
    <property type="molecule type" value="Transcribed_RNA"/>
</dbReference>
<dbReference type="AlphaFoldDB" id="A0A224YAT3"/>
<evidence type="ECO:0000313" key="1">
    <source>
        <dbReference type="EMBL" id="MAA14786.1"/>
    </source>
</evidence>
<sequence length="121" mass="14455">MSTAKTLQFIRYQMHPCDSLRRRTHSYRKKQSGEQKRNSATQLIVNFRQHTARRKKFFRHVFKQSRPQNLVLLSVIISGEILAYCNIRLHQRTMEELHLTAYYSVHKRTGLQMGVFVGTRY</sequence>
<name>A0A224YAT3_9ACAR</name>
<reference evidence="1" key="1">
    <citation type="journal article" date="2017" name="Parasit. Vectors">
        <title>Sialotranscriptomics of Rhipicephalus zambeziensis reveals intricate expression profiles of secretory proteins and suggests tight temporal transcriptional regulation during blood-feeding.</title>
        <authorList>
            <person name="de Castro M.H."/>
            <person name="de Klerk D."/>
            <person name="Pienaar R."/>
            <person name="Rees D.J.G."/>
            <person name="Mans B.J."/>
        </authorList>
    </citation>
    <scope>NUCLEOTIDE SEQUENCE</scope>
    <source>
        <tissue evidence="1">Salivary glands</tissue>
    </source>
</reference>
<proteinExistence type="predicted"/>